<dbReference type="InterPro" id="IPR036860">
    <property type="entry name" value="SH2_dom_sf"/>
</dbReference>
<dbReference type="SMART" id="SM00252">
    <property type="entry name" value="SH2"/>
    <property type="match status" value="1"/>
</dbReference>
<accession>A0A0B1TJ35</accession>
<evidence type="ECO:0000256" key="7">
    <source>
        <dbReference type="RuleBase" id="RU362096"/>
    </source>
</evidence>
<dbReference type="SUPFAM" id="SSF55550">
    <property type="entry name" value="SH2 domain"/>
    <property type="match status" value="2"/>
</dbReference>
<dbReference type="Gene3D" id="1.10.510.10">
    <property type="entry name" value="Transferase(Phosphotransferase) domain 1"/>
    <property type="match status" value="1"/>
</dbReference>
<dbReference type="InterPro" id="IPR050198">
    <property type="entry name" value="Non-receptor_tyrosine_kinases"/>
</dbReference>
<dbReference type="Proteomes" id="UP000053660">
    <property type="component" value="Unassembled WGS sequence"/>
</dbReference>
<organism evidence="10 11">
    <name type="scientific">Oesophagostomum dentatum</name>
    <name type="common">Nodular worm</name>
    <dbReference type="NCBI Taxonomy" id="61180"/>
    <lineage>
        <taxon>Eukaryota</taxon>
        <taxon>Metazoa</taxon>
        <taxon>Ecdysozoa</taxon>
        <taxon>Nematoda</taxon>
        <taxon>Chromadorea</taxon>
        <taxon>Rhabditida</taxon>
        <taxon>Rhabditina</taxon>
        <taxon>Rhabditomorpha</taxon>
        <taxon>Strongyloidea</taxon>
        <taxon>Strongylidae</taxon>
        <taxon>Oesophagostomum</taxon>
    </lineage>
</organism>
<proteinExistence type="inferred from homology"/>
<keyword evidence="1 7" id="KW-0808">Transferase</keyword>
<reference evidence="10 11" key="1">
    <citation type="submission" date="2014-03" db="EMBL/GenBank/DDBJ databases">
        <title>Draft genome of the hookworm Oesophagostomum dentatum.</title>
        <authorList>
            <person name="Mitreva M."/>
        </authorList>
    </citation>
    <scope>NUCLEOTIDE SEQUENCE [LARGE SCALE GENOMIC DNA]</scope>
    <source>
        <strain evidence="10 11">OD-Hann</strain>
    </source>
</reference>
<evidence type="ECO:0000313" key="10">
    <source>
        <dbReference type="EMBL" id="KHJ95832.1"/>
    </source>
</evidence>
<dbReference type="InterPro" id="IPR000980">
    <property type="entry name" value="SH2"/>
</dbReference>
<name>A0A0B1TJ35_OESDE</name>
<feature type="domain" description="SH2" evidence="8">
    <location>
        <begin position="91"/>
        <end position="203"/>
    </location>
</feature>
<dbReference type="EC" id="2.7.10.2" evidence="7"/>
<keyword evidence="3 7" id="KW-0418">Kinase</keyword>
<comment type="similarity">
    <text evidence="7">Belongs to the protein kinase superfamily. Tyr protein kinase family.</text>
</comment>
<evidence type="ECO:0000256" key="1">
    <source>
        <dbReference type="ARBA" id="ARBA00022679"/>
    </source>
</evidence>
<comment type="catalytic activity">
    <reaction evidence="7">
        <text>L-tyrosyl-[protein] + ATP = O-phospho-L-tyrosyl-[protein] + ADP + H(+)</text>
        <dbReference type="Rhea" id="RHEA:10596"/>
        <dbReference type="Rhea" id="RHEA-COMP:10136"/>
        <dbReference type="Rhea" id="RHEA-COMP:20101"/>
        <dbReference type="ChEBI" id="CHEBI:15378"/>
        <dbReference type="ChEBI" id="CHEBI:30616"/>
        <dbReference type="ChEBI" id="CHEBI:46858"/>
        <dbReference type="ChEBI" id="CHEBI:61978"/>
        <dbReference type="ChEBI" id="CHEBI:456216"/>
        <dbReference type="EC" id="2.7.10.2"/>
    </reaction>
</comment>
<keyword evidence="11" id="KW-1185">Reference proteome</keyword>
<dbReference type="AlphaFoldDB" id="A0A0B1TJ35"/>
<evidence type="ECO:0000256" key="5">
    <source>
        <dbReference type="ARBA" id="ARBA00023137"/>
    </source>
</evidence>
<dbReference type="GO" id="GO:0004715">
    <property type="term" value="F:non-membrane spanning protein tyrosine kinase activity"/>
    <property type="evidence" value="ECO:0007669"/>
    <property type="project" value="UniProtKB-EC"/>
</dbReference>
<dbReference type="InterPro" id="IPR000719">
    <property type="entry name" value="Prot_kinase_dom"/>
</dbReference>
<dbReference type="GO" id="GO:0005524">
    <property type="term" value="F:ATP binding"/>
    <property type="evidence" value="ECO:0007669"/>
    <property type="project" value="UniProtKB-KW"/>
</dbReference>
<keyword evidence="2 7" id="KW-0547">Nucleotide-binding</keyword>
<sequence>MYASSERGPSQICPWLVKQGFFHGYLAREDLPTLLRRHEDYLVRYSEGGKLKKPRDILVSVLYDPENKVKRTDREAMMEAQICHWLVKQGFFHGYLAREDLPTLLRRHEDFLVRYSEGGKLKKPRDILVSVLYDPENKVKRTDREAMMEAIQNVTMQSSVDGEQTFFFLDVKAKFPSVEELFKHHAENPISLNKIEFTLRNAVCLAKWEYTPQSIQIGKLLGIGSFGETRKGKLTTKDGPVIDVTIRMTKGRSEMSRQQIRELVRQARLLRYLNHPNVLRFHGVSLLELPILVFIETISGGPLDAYLLEKKATIDLNERLRMMVCAGCGIDYLHLKEVLLRDIAAKNCTYTTNKVLKISEFALSRRGSFYTMKPTKKGSSKVEAFVKWMAPESIRTFSFSRKSDAYSFGVLIYEIFACREPYAEIPTSRAKEAIMAGDFNQFPQNTPYLIVEYVKDKLWNVDPDKRATAGDAAKWLERFASGWV</sequence>
<evidence type="ECO:0000259" key="8">
    <source>
        <dbReference type="PROSITE" id="PS50001"/>
    </source>
</evidence>
<evidence type="ECO:0000256" key="4">
    <source>
        <dbReference type="ARBA" id="ARBA00022840"/>
    </source>
</evidence>
<dbReference type="InterPro" id="IPR001245">
    <property type="entry name" value="Ser-Thr/Tyr_kinase_cat_dom"/>
</dbReference>
<dbReference type="PANTHER" id="PTHR24418">
    <property type="entry name" value="TYROSINE-PROTEIN KINASE"/>
    <property type="match status" value="1"/>
</dbReference>
<dbReference type="EMBL" id="KN549834">
    <property type="protein sequence ID" value="KHJ95832.1"/>
    <property type="molecule type" value="Genomic_DNA"/>
</dbReference>
<evidence type="ECO:0000313" key="11">
    <source>
        <dbReference type="Proteomes" id="UP000053660"/>
    </source>
</evidence>
<keyword evidence="4 7" id="KW-0067">ATP-binding</keyword>
<evidence type="ECO:0000256" key="2">
    <source>
        <dbReference type="ARBA" id="ARBA00022741"/>
    </source>
</evidence>
<evidence type="ECO:0000256" key="3">
    <source>
        <dbReference type="ARBA" id="ARBA00022777"/>
    </source>
</evidence>
<dbReference type="OrthoDB" id="4062651at2759"/>
<evidence type="ECO:0000256" key="6">
    <source>
        <dbReference type="PROSITE-ProRule" id="PRU00191"/>
    </source>
</evidence>
<dbReference type="InterPro" id="IPR011009">
    <property type="entry name" value="Kinase-like_dom_sf"/>
</dbReference>
<evidence type="ECO:0000259" key="9">
    <source>
        <dbReference type="PROSITE" id="PS50011"/>
    </source>
</evidence>
<protein>
    <recommendedName>
        <fullName evidence="7">Tyrosine-protein kinase</fullName>
        <ecNumber evidence="7">2.7.10.2</ecNumber>
    </recommendedName>
</protein>
<keyword evidence="6" id="KW-0727">SH2 domain</keyword>
<keyword evidence="5 7" id="KW-0829">Tyrosine-protein kinase</keyword>
<gene>
    <name evidence="10" type="ORF">OESDEN_04211</name>
</gene>
<dbReference type="Gene3D" id="3.30.505.10">
    <property type="entry name" value="SH2 domain"/>
    <property type="match status" value="2"/>
</dbReference>
<dbReference type="PROSITE" id="PS50011">
    <property type="entry name" value="PROTEIN_KINASE_DOM"/>
    <property type="match status" value="1"/>
</dbReference>
<dbReference type="Pfam" id="PF07714">
    <property type="entry name" value="PK_Tyr_Ser-Thr"/>
    <property type="match status" value="1"/>
</dbReference>
<dbReference type="PROSITE" id="PS50001">
    <property type="entry name" value="SH2"/>
    <property type="match status" value="1"/>
</dbReference>
<feature type="domain" description="Protein kinase" evidence="9">
    <location>
        <begin position="215"/>
        <end position="480"/>
    </location>
</feature>
<dbReference type="SUPFAM" id="SSF56112">
    <property type="entry name" value="Protein kinase-like (PK-like)"/>
    <property type="match status" value="1"/>
</dbReference>